<sequence length="741" mass="82771">MSQKLRKIQDFLGVTYIPLLLILFILSALAIGWSSVKPNQYSFTLNEVAKETVRATKNIEDQEQTEINKKLAVDNVQDIYVYNKEIVTQQEEKLSNLFAQIKVVASKPSSEILASVAPNTNSSAATNESSSSRVQVATNDQRTAYFKKNLDSLSSGLKDYAIFIPDWVITSLLTSSSEKLEAYESSLKTAISSVMSESLKEQGIGVAQEEAKKQLFYGNYTDVERNVLNELVENTIVTNNVVDIDATEAAKVATSNAVPPVRILQGQVIVQEGQVVGKADLRQLQLLGLTSGVANYHMISGYFAILIFVALFVLTDYYLSISKNNSENNRWSTKNRISAFLMISLIAILILKIVESIQARGMDNFGLVFPMAGFIYLIMHSTKSRRYGIFAMVILSLSSWFIYNNESDFSMMIVLVSYYLLLGIISITIPIGKTNLPYIVKFLIFMALHLIALIPWIFYSNYAFTSGPVLVMLVFAVANSILSYFMPLVFIPYLDLMFEDNSVLLLTNLSNPNQPLLKELISKAPGTYHHSLMVANISANCVEAIGGDSLLARVACYYHDIGKADHPFFFIENVPNGMENPHNFLSPSESKNIIFDHVTSGVKILKKNNLPQPIIDICAQHHGTTLMKFFYAKELENNPDCKEEDFRYPGPKPQTKEAAIISIVDSAEAACRAMKQPTIEKVRALVKGIINSRIKDGQLNESSLTFNELALVEEKIIESLNGTFHSRIEYPTLQKDIEKKE</sequence>
<dbReference type="Gene3D" id="1.10.3210.10">
    <property type="entry name" value="Hypothetical protein af1432"/>
    <property type="match status" value="1"/>
</dbReference>
<feature type="transmembrane region" description="Helical" evidence="1">
    <location>
        <begin position="387"/>
        <end position="403"/>
    </location>
</feature>
<feature type="transmembrane region" description="Helical" evidence="1">
    <location>
        <begin position="438"/>
        <end position="458"/>
    </location>
</feature>
<dbReference type="PANTHER" id="PTHR36442:SF1">
    <property type="entry name" value="CYCLIC-DI-AMP PHOSPHODIESTERASE PGPH"/>
    <property type="match status" value="1"/>
</dbReference>
<keyword evidence="4" id="KW-1185">Reference proteome</keyword>
<dbReference type="Pfam" id="PF01966">
    <property type="entry name" value="HD"/>
    <property type="match status" value="1"/>
</dbReference>
<reference evidence="3" key="1">
    <citation type="submission" date="2022-07" db="EMBL/GenBank/DDBJ databases">
        <authorList>
            <person name="Jung M.-Y."/>
            <person name="Lee M."/>
        </authorList>
    </citation>
    <scope>NUCLEOTIDE SEQUENCE</scope>
    <source>
        <strain evidence="3">S8</strain>
    </source>
</reference>
<reference evidence="3" key="2">
    <citation type="journal article" date="2023" name="Curr. Microbiol.">
        <title>Granulicatella seriolae sp. nov., a Novel Facultative Anaerobe Isolated from Yellowtail Marine Fish.</title>
        <authorList>
            <person name="Lee M."/>
            <person name="Choi Y.J."/>
            <person name="Farooq A."/>
            <person name="Jeong J.B."/>
            <person name="Jung M.Y."/>
        </authorList>
    </citation>
    <scope>NUCLEOTIDE SEQUENCE</scope>
    <source>
        <strain evidence="3">S8</strain>
    </source>
</reference>
<feature type="transmembrane region" description="Helical" evidence="1">
    <location>
        <begin position="470"/>
        <end position="494"/>
    </location>
</feature>
<dbReference type="RefSeq" id="WP_256944136.1">
    <property type="nucleotide sequence ID" value="NZ_JANHNZ010000001.1"/>
</dbReference>
<dbReference type="InterPro" id="IPR006675">
    <property type="entry name" value="HDIG_dom"/>
</dbReference>
<reference evidence="3" key="3">
    <citation type="journal article" date="2023" name="Microbiol. Resour. Announc.">
        <title>Draft Genome Sequence of Granulicatella sp. Strain S8, Isolated from a Marine Fish, Seriola quinqueradiata.</title>
        <authorList>
            <person name="Lee M."/>
            <person name="Farooq A."/>
            <person name="Jeong J.B."/>
            <person name="Jung M.Y."/>
        </authorList>
    </citation>
    <scope>NUCLEOTIDE SEQUENCE</scope>
    <source>
        <strain evidence="3">S8</strain>
    </source>
</reference>
<dbReference type="InterPro" id="IPR006674">
    <property type="entry name" value="HD_domain"/>
</dbReference>
<dbReference type="SMART" id="SM00471">
    <property type="entry name" value="HDc"/>
    <property type="match status" value="1"/>
</dbReference>
<protein>
    <submittedName>
        <fullName evidence="3">HDIG domain-containing protein</fullName>
    </submittedName>
</protein>
<evidence type="ECO:0000313" key="4">
    <source>
        <dbReference type="Proteomes" id="UP001059480"/>
    </source>
</evidence>
<dbReference type="EMBL" id="JANHNZ010000001">
    <property type="protein sequence ID" value="MCQ9209019.1"/>
    <property type="molecule type" value="Genomic_DNA"/>
</dbReference>
<dbReference type="PROSITE" id="PS51831">
    <property type="entry name" value="HD"/>
    <property type="match status" value="1"/>
</dbReference>
<evidence type="ECO:0000256" key="1">
    <source>
        <dbReference type="SAM" id="Phobius"/>
    </source>
</evidence>
<evidence type="ECO:0000259" key="2">
    <source>
        <dbReference type="PROSITE" id="PS51831"/>
    </source>
</evidence>
<dbReference type="InterPro" id="IPR011624">
    <property type="entry name" value="Metal-dep_PHydrolase_7TM_extra"/>
</dbReference>
<feature type="transmembrane region" description="Helical" evidence="1">
    <location>
        <begin position="364"/>
        <end position="380"/>
    </location>
</feature>
<dbReference type="PANTHER" id="PTHR36442">
    <property type="entry name" value="CYCLIC-DI-AMP PHOSPHODIESTERASE PGPH"/>
    <property type="match status" value="1"/>
</dbReference>
<dbReference type="InterPro" id="IPR003607">
    <property type="entry name" value="HD/PDEase_dom"/>
</dbReference>
<feature type="transmembrane region" description="Helical" evidence="1">
    <location>
        <begin position="339"/>
        <end position="358"/>
    </location>
</feature>
<gene>
    <name evidence="3" type="ORF">NPA36_00360</name>
</gene>
<dbReference type="NCBIfam" id="TIGR00277">
    <property type="entry name" value="HDIG"/>
    <property type="match status" value="1"/>
</dbReference>
<dbReference type="Pfam" id="PF07697">
    <property type="entry name" value="7TMR-HDED"/>
    <property type="match status" value="1"/>
</dbReference>
<proteinExistence type="predicted"/>
<feature type="transmembrane region" description="Helical" evidence="1">
    <location>
        <begin position="12"/>
        <end position="33"/>
    </location>
</feature>
<dbReference type="InterPro" id="IPR052722">
    <property type="entry name" value="PgpH_phosphodiesterase"/>
</dbReference>
<feature type="transmembrane region" description="Helical" evidence="1">
    <location>
        <begin position="409"/>
        <end position="431"/>
    </location>
</feature>
<name>A0ABT1WK89_9LACT</name>
<feature type="transmembrane region" description="Helical" evidence="1">
    <location>
        <begin position="299"/>
        <end position="319"/>
    </location>
</feature>
<keyword evidence="1" id="KW-0472">Membrane</keyword>
<accession>A0ABT1WK89</accession>
<dbReference type="Proteomes" id="UP001059480">
    <property type="component" value="Unassembled WGS sequence"/>
</dbReference>
<dbReference type="CDD" id="cd00077">
    <property type="entry name" value="HDc"/>
    <property type="match status" value="1"/>
</dbReference>
<dbReference type="SUPFAM" id="SSF109604">
    <property type="entry name" value="HD-domain/PDEase-like"/>
    <property type="match status" value="1"/>
</dbReference>
<comment type="caution">
    <text evidence="3">The sequence shown here is derived from an EMBL/GenBank/DDBJ whole genome shotgun (WGS) entry which is preliminary data.</text>
</comment>
<evidence type="ECO:0000313" key="3">
    <source>
        <dbReference type="EMBL" id="MCQ9209019.1"/>
    </source>
</evidence>
<feature type="domain" description="HD" evidence="2">
    <location>
        <begin position="527"/>
        <end position="670"/>
    </location>
</feature>
<keyword evidence="1" id="KW-0812">Transmembrane</keyword>
<keyword evidence="1" id="KW-1133">Transmembrane helix</keyword>
<organism evidence="3 4">
    <name type="scientific">Granulicatella seriolae</name>
    <dbReference type="NCBI Taxonomy" id="2967226"/>
    <lineage>
        <taxon>Bacteria</taxon>
        <taxon>Bacillati</taxon>
        <taxon>Bacillota</taxon>
        <taxon>Bacilli</taxon>
        <taxon>Lactobacillales</taxon>
        <taxon>Carnobacteriaceae</taxon>
        <taxon>Granulicatella</taxon>
    </lineage>
</organism>